<proteinExistence type="predicted"/>
<organism evidence="2">
    <name type="scientific">Podoviridae sp. ctP1X6</name>
    <dbReference type="NCBI Taxonomy" id="2825246"/>
    <lineage>
        <taxon>Viruses</taxon>
        <taxon>Duplodnaviria</taxon>
        <taxon>Heunggongvirae</taxon>
        <taxon>Uroviricota</taxon>
        <taxon>Caudoviricetes</taxon>
    </lineage>
</organism>
<protein>
    <submittedName>
        <fullName evidence="2">Uncharacterized protein</fullName>
    </submittedName>
</protein>
<accession>A0A8S5U3Y3</accession>
<evidence type="ECO:0000256" key="1">
    <source>
        <dbReference type="SAM" id="Coils"/>
    </source>
</evidence>
<dbReference type="EMBL" id="BK016004">
    <property type="protein sequence ID" value="DAF89177.1"/>
    <property type="molecule type" value="Genomic_DNA"/>
</dbReference>
<evidence type="ECO:0000313" key="2">
    <source>
        <dbReference type="EMBL" id="DAF89177.1"/>
    </source>
</evidence>
<feature type="coiled-coil region" evidence="1">
    <location>
        <begin position="300"/>
        <end position="346"/>
    </location>
</feature>
<sequence>MAFLDKIAKQERTGAGIAGVNVDTGIANMISPKNFDGTPIKAIGTMSTYQLEVLDTIEKFAKDVDKARTENAKIKLGLDLENARLDLEEKWADVHDKYTNDDTWNSYLEDKKKLLSEQSKMISSMKYMTIEEKKLAIEKNDIAYREDYAKNLGKRTDAVAKREADNAIGNLEQMVAITSNLDIHDDKKAQENYKAMVNQINILKEFAGLSNEQALVMYGNYVTKAEMGRQENYLEQVVMNEDLTFEQREAKLNELKKVMDNKDLMRAYAKEMADLFTTDNKEEAEEYLYTKLTDESSKVINRMSNQFKRVKKERQEAERARIRAAAAEARARKREEKERMQMLQANFNIAYNSGNYTTMENAITAKTSKGVRYDDRVLGEINALESGNINNSRIYHITGKSVKEINANNEYIKGYVPETVLDNMRVDVANSIRDGKSESQAIIDVASTYSGDNPEMTQLVVNSLTQDGGYTKSIDVGIQAKKGDVIAKAKLEAIGSIEKTIALTPQLDGAQIEEYTSTDEAQIMINKLVEKGADRYTAKKSVAEYNAGLRIQEYKTRTGNETDKDILYTGDINWKDKKNANKKMKSMVNQDTSIEAFADSITPRKRMKSTSLKGDLKL</sequence>
<keyword evidence="1" id="KW-0175">Coiled coil</keyword>
<name>A0A8S5U3Y3_9CAUD</name>
<reference evidence="2" key="1">
    <citation type="journal article" date="2021" name="Proc. Natl. Acad. Sci. U.S.A.">
        <title>A Catalog of Tens of Thousands of Viruses from Human Metagenomes Reveals Hidden Associations with Chronic Diseases.</title>
        <authorList>
            <person name="Tisza M.J."/>
            <person name="Buck C.B."/>
        </authorList>
    </citation>
    <scope>NUCLEOTIDE SEQUENCE</scope>
    <source>
        <strain evidence="2">CtP1X6</strain>
    </source>
</reference>